<evidence type="ECO:0000256" key="2">
    <source>
        <dbReference type="ARBA" id="ARBA00022553"/>
    </source>
</evidence>
<dbReference type="InterPro" id="IPR020845">
    <property type="entry name" value="AMP-binding_CS"/>
</dbReference>
<keyword evidence="2" id="KW-0597">Phosphoprotein</keyword>
<dbReference type="FunFam" id="3.40.50.980:FF:000001">
    <property type="entry name" value="Non-ribosomal peptide synthetase"/>
    <property type="match status" value="1"/>
</dbReference>
<dbReference type="Proteomes" id="UP000664521">
    <property type="component" value="Unassembled WGS sequence"/>
</dbReference>
<evidence type="ECO:0000313" key="9">
    <source>
        <dbReference type="Proteomes" id="UP000664521"/>
    </source>
</evidence>
<sequence>MCAAHLKEQMPSVAPNQTTMEVFEEVVDANPEKLALVSRCGSLSYASLNERVNQLASHLHSMGVGPEVTVAVALERGIEYIIVMFACWKLGATYLPLDQSLPATRMGYMVLDSGAAYLITVKRIMEECLLAGKIQTTICLDDRRLIHKLRACSSTGVRPKPSYDSVAYIIYTSGTTGDPKGVAITHDSISNLVDEIRNSREIEPSDVVLLFSSFCFDASIRDITGALMLGASLYVPQTEEILPNSLISTIAQHGISNSVITPSVLRSCSLKHLPSFKTIVLAGEAADEALIRTWGAGRKLINAYGSTEATVCSTKQVYFNGQIPSDYSASVIGSPILHTNISILDSNNVSVDHGQVGKICVTGPGVSRSGYLNMPEVNAERFIDGVSCQYRSYKTGDLGRILSTGKVECLGRKESMKQIKINGQCIELQEVEKVLRNTSPILDAVVIPQGEATAYSLCAYVVPTDHGLKFDEQVLIARLKRHMRDNLPSYSIPSLVKIIDAFPLSANKKLDVKALAKLKSNHDMFLCSVPEIMFTPLELRVAVALLVSMNLRINPVISPETTYGELGGGSLQASMVLSRLNKSLGCSVALGQFFHKDCSIRHIANLVSRDHQQPSNPSTEDLLRYSILPHHIAYNVRPPRGSRQKHILLTGCTGFLGSHLLAEILNTNCCKVSCIVRAPDRNAAMSRVKAALQNWGLWKWNYEVCIDVFCGDVSKPFLGLSSDEYLDLARRVDTTYHSAAAVNFIAPFAELHEANVAGTIEILRFSSTITPKRLTYVSTLSVFFNANSQIRCGKEVPVEDLHTGLVTGYAQSKWVAEELMHEFARLGGHVLIIRPGRLLGNTQNYRCPRNDFTVRLIAAILEFGLAPCLDDIGVLDWQIDLTPVDICARSIHELSLQGTTGIRHIINKNTVSFDVIVNALGGHIKRIPYRKWTQLIPRSTQLAPLISLFHDPVSDQSELSTFETLLHMAPFRSSCYQNTVWDDIIHRLPSTMQLLKHYLEANMGILPSAR</sequence>
<dbReference type="SUPFAM" id="SSF51735">
    <property type="entry name" value="NAD(P)-binding Rossmann-fold domains"/>
    <property type="match status" value="1"/>
</dbReference>
<dbReference type="InterPro" id="IPR010071">
    <property type="entry name" value="AA_adenyl_dom"/>
</dbReference>
<dbReference type="SUPFAM" id="SSF56801">
    <property type="entry name" value="Acetyl-CoA synthetase-like"/>
    <property type="match status" value="1"/>
</dbReference>
<dbReference type="InterPro" id="IPR045851">
    <property type="entry name" value="AMP-bd_C_sf"/>
</dbReference>
<keyword evidence="1" id="KW-0596">Phosphopantetheine</keyword>
<protein>
    <recommendedName>
        <fullName evidence="10">Carrier domain-containing protein</fullName>
    </recommendedName>
</protein>
<dbReference type="Pfam" id="PF00501">
    <property type="entry name" value="AMP-binding"/>
    <property type="match status" value="1"/>
</dbReference>
<keyword evidence="3" id="KW-0436">Ligase</keyword>
<dbReference type="InterPro" id="IPR000873">
    <property type="entry name" value="AMP-dep_synth/lig_dom"/>
</dbReference>
<dbReference type="PANTHER" id="PTHR44845:SF6">
    <property type="entry name" value="BETA-ALANINE-ACTIVATING ENZYME"/>
    <property type="match status" value="1"/>
</dbReference>
<dbReference type="InterPro" id="IPR010080">
    <property type="entry name" value="Thioester_reductase-like_dom"/>
</dbReference>
<dbReference type="GO" id="GO:0016874">
    <property type="term" value="F:ligase activity"/>
    <property type="evidence" value="ECO:0007669"/>
    <property type="project" value="UniProtKB-KW"/>
</dbReference>
<dbReference type="EMBL" id="CAJPDS010000033">
    <property type="protein sequence ID" value="CAF9923587.1"/>
    <property type="molecule type" value="Genomic_DNA"/>
</dbReference>
<evidence type="ECO:0000259" key="7">
    <source>
        <dbReference type="Pfam" id="PF13193"/>
    </source>
</evidence>
<dbReference type="InterPro" id="IPR036736">
    <property type="entry name" value="ACP-like_sf"/>
</dbReference>
<evidence type="ECO:0008006" key="10">
    <source>
        <dbReference type="Google" id="ProtNLM"/>
    </source>
</evidence>
<dbReference type="Gene3D" id="1.10.1200.10">
    <property type="entry name" value="ACP-like"/>
    <property type="match status" value="1"/>
</dbReference>
<dbReference type="Gene3D" id="3.30.300.30">
    <property type="match status" value="1"/>
</dbReference>
<comment type="caution">
    <text evidence="8">The sequence shown here is derived from an EMBL/GenBank/DDBJ whole genome shotgun (WGS) entry which is preliminary data.</text>
</comment>
<name>A0A8H3ID26_9LECA</name>
<dbReference type="PROSITE" id="PS00455">
    <property type="entry name" value="AMP_BINDING"/>
    <property type="match status" value="1"/>
</dbReference>
<keyword evidence="9" id="KW-1185">Reference proteome</keyword>
<comment type="similarity">
    <text evidence="4">Belongs to the NRP synthetase family.</text>
</comment>
<evidence type="ECO:0000256" key="4">
    <source>
        <dbReference type="ARBA" id="ARBA00029454"/>
    </source>
</evidence>
<dbReference type="AlphaFoldDB" id="A0A8H3ID26"/>
<dbReference type="NCBIfam" id="TIGR01733">
    <property type="entry name" value="AA-adenyl-dom"/>
    <property type="match status" value="1"/>
</dbReference>
<dbReference type="Pfam" id="PF07993">
    <property type="entry name" value="NAD_binding_4"/>
    <property type="match status" value="1"/>
</dbReference>
<dbReference type="InterPro" id="IPR036291">
    <property type="entry name" value="NAD(P)-bd_dom_sf"/>
</dbReference>
<feature type="domain" description="Thioester reductase (TE)" evidence="6">
    <location>
        <begin position="649"/>
        <end position="891"/>
    </location>
</feature>
<dbReference type="InterPro" id="IPR013120">
    <property type="entry name" value="FAR_NAD-bd"/>
</dbReference>
<accession>A0A8H3ID26</accession>
<dbReference type="CDD" id="cd05930">
    <property type="entry name" value="A_NRPS"/>
    <property type="match status" value="1"/>
</dbReference>
<organism evidence="8 9">
    <name type="scientific">Heterodermia speciosa</name>
    <dbReference type="NCBI Taxonomy" id="116794"/>
    <lineage>
        <taxon>Eukaryota</taxon>
        <taxon>Fungi</taxon>
        <taxon>Dikarya</taxon>
        <taxon>Ascomycota</taxon>
        <taxon>Pezizomycotina</taxon>
        <taxon>Lecanoromycetes</taxon>
        <taxon>OSLEUM clade</taxon>
        <taxon>Lecanoromycetidae</taxon>
        <taxon>Caliciales</taxon>
        <taxon>Physciaceae</taxon>
        <taxon>Heterodermia</taxon>
    </lineage>
</organism>
<dbReference type="InterPro" id="IPR042099">
    <property type="entry name" value="ANL_N_sf"/>
</dbReference>
<evidence type="ECO:0000259" key="5">
    <source>
        <dbReference type="Pfam" id="PF00501"/>
    </source>
</evidence>
<evidence type="ECO:0000313" key="8">
    <source>
        <dbReference type="EMBL" id="CAF9923587.1"/>
    </source>
</evidence>
<proteinExistence type="inferred from homology"/>
<evidence type="ECO:0000256" key="1">
    <source>
        <dbReference type="ARBA" id="ARBA00022450"/>
    </source>
</evidence>
<dbReference type="Pfam" id="PF13193">
    <property type="entry name" value="AMP-binding_C"/>
    <property type="match status" value="1"/>
</dbReference>
<evidence type="ECO:0000256" key="3">
    <source>
        <dbReference type="ARBA" id="ARBA00022598"/>
    </source>
</evidence>
<reference evidence="8" key="1">
    <citation type="submission" date="2021-03" db="EMBL/GenBank/DDBJ databases">
        <authorList>
            <person name="Tagirdzhanova G."/>
        </authorList>
    </citation>
    <scope>NUCLEOTIDE SEQUENCE</scope>
</reference>
<dbReference type="Gene3D" id="3.40.50.12780">
    <property type="entry name" value="N-terminal domain of ligase-like"/>
    <property type="match status" value="1"/>
</dbReference>
<feature type="domain" description="AMP-binding enzyme C-terminal" evidence="7">
    <location>
        <begin position="430"/>
        <end position="509"/>
    </location>
</feature>
<dbReference type="InterPro" id="IPR025110">
    <property type="entry name" value="AMP-bd_C"/>
</dbReference>
<dbReference type="CDD" id="cd05235">
    <property type="entry name" value="SDR_e1"/>
    <property type="match status" value="1"/>
</dbReference>
<dbReference type="OrthoDB" id="408177at2759"/>
<dbReference type="NCBIfam" id="TIGR01746">
    <property type="entry name" value="Thioester-redct"/>
    <property type="match status" value="1"/>
</dbReference>
<dbReference type="Gene3D" id="3.40.50.720">
    <property type="entry name" value="NAD(P)-binding Rossmann-like Domain"/>
    <property type="match status" value="1"/>
</dbReference>
<feature type="domain" description="AMP-dependent synthetase/ligase" evidence="5">
    <location>
        <begin position="23"/>
        <end position="368"/>
    </location>
</feature>
<dbReference type="PANTHER" id="PTHR44845">
    <property type="entry name" value="CARRIER DOMAIN-CONTAINING PROTEIN"/>
    <property type="match status" value="1"/>
</dbReference>
<gene>
    <name evidence="8" type="ORF">HETSPECPRED_005380</name>
</gene>
<evidence type="ECO:0000259" key="6">
    <source>
        <dbReference type="Pfam" id="PF07993"/>
    </source>
</evidence>